<proteinExistence type="predicted"/>
<feature type="transmembrane region" description="Helical" evidence="1">
    <location>
        <begin position="12"/>
        <end position="29"/>
    </location>
</feature>
<dbReference type="Proteomes" id="UP000680670">
    <property type="component" value="Unassembled WGS sequence"/>
</dbReference>
<gene>
    <name evidence="2" type="ORF">J6TS1_11710</name>
</gene>
<name>A0ABQ4KTF5_SIMTE</name>
<dbReference type="EMBL" id="BORJ01000002">
    <property type="protein sequence ID" value="GIN95301.1"/>
    <property type="molecule type" value="Genomic_DNA"/>
</dbReference>
<feature type="transmembrane region" description="Helical" evidence="1">
    <location>
        <begin position="106"/>
        <end position="124"/>
    </location>
</feature>
<keyword evidence="3" id="KW-1185">Reference proteome</keyword>
<evidence type="ECO:0000313" key="3">
    <source>
        <dbReference type="Proteomes" id="UP000680670"/>
    </source>
</evidence>
<evidence type="ECO:0000313" key="2">
    <source>
        <dbReference type="EMBL" id="GIN95301.1"/>
    </source>
</evidence>
<keyword evidence="1" id="KW-1133">Transmembrane helix</keyword>
<evidence type="ECO:0000256" key="1">
    <source>
        <dbReference type="SAM" id="Phobius"/>
    </source>
</evidence>
<accession>A0ABQ4KTF5</accession>
<feature type="transmembrane region" description="Helical" evidence="1">
    <location>
        <begin position="41"/>
        <end position="61"/>
    </location>
</feature>
<reference evidence="2 3" key="1">
    <citation type="submission" date="2021-03" db="EMBL/GenBank/DDBJ databases">
        <title>Antimicrobial resistance genes in bacteria isolated from Japanese honey, and their potential for conferring macrolide and lincosamide resistance in the American foulbrood pathogen Paenibacillus larvae.</title>
        <authorList>
            <person name="Okamoto M."/>
            <person name="Kumagai M."/>
            <person name="Kanamori H."/>
            <person name="Takamatsu D."/>
        </authorList>
    </citation>
    <scope>NUCLEOTIDE SEQUENCE [LARGE SCALE GENOMIC DNA]</scope>
    <source>
        <strain evidence="2 3">J6TS1</strain>
    </source>
</reference>
<organism evidence="2 3">
    <name type="scientific">Siminovitchia terrae</name>
    <name type="common">Bacillus terrae</name>
    <dbReference type="NCBI Taxonomy" id="1914933"/>
    <lineage>
        <taxon>Bacteria</taxon>
        <taxon>Bacillati</taxon>
        <taxon>Bacillota</taxon>
        <taxon>Bacilli</taxon>
        <taxon>Bacillales</taxon>
        <taxon>Bacillaceae</taxon>
        <taxon>Siminovitchia</taxon>
    </lineage>
</organism>
<feature type="transmembrane region" description="Helical" evidence="1">
    <location>
        <begin position="178"/>
        <end position="198"/>
    </location>
</feature>
<feature type="transmembrane region" description="Helical" evidence="1">
    <location>
        <begin position="130"/>
        <end position="147"/>
    </location>
</feature>
<sequence length="205" mass="23413">MKWYSVGSLSFPASWVAIAFAFIGAYLYLRLTLEKQAADLYGNAFFILILTWKLSVILFQFETIIKNPFSMVYFNGGMKGYWLGIAAAFLYFFLSEKKFQVQENTLHVKVWIVIITVYELVFYLLNKEHILFAGLQLIGGIAFFMLLNKNSGNPIWGIQILVFFTCFQGLIYSLEGNLLSVPIATYTSGTLLIAWTAWKGSRKNQ</sequence>
<protein>
    <submittedName>
        <fullName evidence="2">Uncharacterized protein</fullName>
    </submittedName>
</protein>
<keyword evidence="1" id="KW-0472">Membrane</keyword>
<keyword evidence="1" id="KW-0812">Transmembrane</keyword>
<comment type="caution">
    <text evidence="2">The sequence shown here is derived from an EMBL/GenBank/DDBJ whole genome shotgun (WGS) entry which is preliminary data.</text>
</comment>
<feature type="transmembrane region" description="Helical" evidence="1">
    <location>
        <begin position="73"/>
        <end position="94"/>
    </location>
</feature>
<feature type="transmembrane region" description="Helical" evidence="1">
    <location>
        <begin position="154"/>
        <end position="172"/>
    </location>
</feature>
<dbReference type="RefSeq" id="WP_212953459.1">
    <property type="nucleotide sequence ID" value="NZ_BORJ01000002.1"/>
</dbReference>